<keyword evidence="3" id="KW-1133">Transmembrane helix</keyword>
<dbReference type="SMART" id="SM00060">
    <property type="entry name" value="FN3"/>
    <property type="match status" value="4"/>
</dbReference>
<reference evidence="6" key="1">
    <citation type="journal article" date="2023" name="G3 (Bethesda)">
        <title>A reference genome for the long-term kleptoplast-retaining sea slug Elysia crispata morphotype clarki.</title>
        <authorList>
            <person name="Eastman K.E."/>
            <person name="Pendleton A.L."/>
            <person name="Shaikh M.A."/>
            <person name="Suttiyut T."/>
            <person name="Ogas R."/>
            <person name="Tomko P."/>
            <person name="Gavelis G."/>
            <person name="Widhalm J.R."/>
            <person name="Wisecaver J.H."/>
        </authorList>
    </citation>
    <scope>NUCLEOTIDE SEQUENCE</scope>
    <source>
        <strain evidence="6">ECLA1</strain>
    </source>
</reference>
<dbReference type="AlphaFoldDB" id="A0AAE0Z8T3"/>
<dbReference type="InterPro" id="IPR003961">
    <property type="entry name" value="FN3_dom"/>
</dbReference>
<gene>
    <name evidence="6" type="ORF">RRG08_055937</name>
</gene>
<feature type="domain" description="Fibronectin type-III" evidence="5">
    <location>
        <begin position="193"/>
        <end position="314"/>
    </location>
</feature>
<feature type="domain" description="Ig-like" evidence="4">
    <location>
        <begin position="90"/>
        <end position="183"/>
    </location>
</feature>
<dbReference type="PROSITE" id="PS50853">
    <property type="entry name" value="FN3"/>
    <property type="match status" value="3"/>
</dbReference>
<evidence type="ECO:0000256" key="3">
    <source>
        <dbReference type="SAM" id="Phobius"/>
    </source>
</evidence>
<feature type="domain" description="Ig-like" evidence="4">
    <location>
        <begin position="3"/>
        <end position="85"/>
    </location>
</feature>
<sequence length="664" mass="73099">LAPTFALTPVISSMQGAVGGNVSIPCQPQAAPRANIRWEKNGREVGTVHANGDLHLTQLTKQSSGRYTCVATNALGEARSSCNLNVQAQSVIRERPVDRTVLVNGSTTLPCKASYDSSKSDVVYSWTFNNHVIDFTGRNDDSATYSMPNAVTSQDGTLYITSAKYRHEGMYTCHVTSVTGSISAEGYLTVNGPPGEPGGVHARGGNTEKAYQGELELWWQDGQKHGYDVTYYIIEYRSFFDDRDAWTVWRDDIPYGATAIQLDKYRDWRGYVVKGGLSPGSAYHFRVTACNSEIGCGPPSSGPYEYYSMASAPPIYPPDNVGGGGGAEGLLQIKWDPLPRSKWGSQTIAYTMYFRPKKEDERDALWETVKTDKTYFNKVVGLSNYYLPYTVKVQARNPEGSGPNSTEATVMSAERLPEAQPIFESAEAINTTAGMVYWIPVPATREEARGAIGGYQINYWQEGPQCDGGGELEAGATSVNIYGDVSEGLLIGLDPGSANCVNLQYYNAAGLGPKTDNYYLEMTNLQPSLYPEYVTVVSQGRESVRLFWRGVSTKASEEPIRGYKAWYWEVTENIRAARVEDFGQTQTGVIHGVEKDTIYRLRMLAYSSGGDGAKSSDVYFTLGGQVSYDPLSSEIRNSSPRHQLIFTHFLIIFAISLIFVHNVF</sequence>
<evidence type="ECO:0000259" key="4">
    <source>
        <dbReference type="PROSITE" id="PS50835"/>
    </source>
</evidence>
<dbReference type="InterPro" id="IPR013783">
    <property type="entry name" value="Ig-like_fold"/>
</dbReference>
<accession>A0AAE0Z8T3</accession>
<dbReference type="SMART" id="SM00408">
    <property type="entry name" value="IGc2"/>
    <property type="match status" value="2"/>
</dbReference>
<dbReference type="SUPFAM" id="SSF48726">
    <property type="entry name" value="Immunoglobulin"/>
    <property type="match status" value="2"/>
</dbReference>
<protein>
    <recommendedName>
        <fullName evidence="8">Contactin</fullName>
    </recommendedName>
</protein>
<dbReference type="SUPFAM" id="SSF49265">
    <property type="entry name" value="Fibronectin type III"/>
    <property type="match status" value="2"/>
</dbReference>
<dbReference type="GO" id="GO:0098609">
    <property type="term" value="P:cell-cell adhesion"/>
    <property type="evidence" value="ECO:0007669"/>
    <property type="project" value="TreeGrafter"/>
</dbReference>
<keyword evidence="1" id="KW-0677">Repeat</keyword>
<comment type="caution">
    <text evidence="6">The sequence shown here is derived from an EMBL/GenBank/DDBJ whole genome shotgun (WGS) entry which is preliminary data.</text>
</comment>
<dbReference type="PANTHER" id="PTHR44170">
    <property type="entry name" value="PROTEIN SIDEKICK"/>
    <property type="match status" value="1"/>
</dbReference>
<dbReference type="EMBL" id="JAWDGP010004467">
    <property type="protein sequence ID" value="KAK3764141.1"/>
    <property type="molecule type" value="Genomic_DNA"/>
</dbReference>
<dbReference type="FunFam" id="2.60.40.10:FF:000035">
    <property type="entry name" value="Contactin 1"/>
    <property type="match status" value="1"/>
</dbReference>
<keyword evidence="2" id="KW-1015">Disulfide bond</keyword>
<dbReference type="Gene3D" id="2.60.40.10">
    <property type="entry name" value="Immunoglobulins"/>
    <property type="match status" value="6"/>
</dbReference>
<name>A0AAE0Z8T3_9GAST</name>
<evidence type="ECO:0000256" key="2">
    <source>
        <dbReference type="ARBA" id="ARBA00023157"/>
    </source>
</evidence>
<dbReference type="Pfam" id="PF13927">
    <property type="entry name" value="Ig_3"/>
    <property type="match status" value="2"/>
</dbReference>
<dbReference type="SMART" id="SM00409">
    <property type="entry name" value="IG"/>
    <property type="match status" value="2"/>
</dbReference>
<evidence type="ECO:0008006" key="8">
    <source>
        <dbReference type="Google" id="ProtNLM"/>
    </source>
</evidence>
<dbReference type="InterPro" id="IPR036116">
    <property type="entry name" value="FN3_sf"/>
</dbReference>
<evidence type="ECO:0000256" key="1">
    <source>
        <dbReference type="ARBA" id="ARBA00022737"/>
    </source>
</evidence>
<proteinExistence type="predicted"/>
<feature type="transmembrane region" description="Helical" evidence="3">
    <location>
        <begin position="644"/>
        <end position="663"/>
    </location>
</feature>
<feature type="domain" description="Fibronectin type-III" evidence="5">
    <location>
        <begin position="317"/>
        <end position="415"/>
    </location>
</feature>
<feature type="non-terminal residue" evidence="6">
    <location>
        <position position="1"/>
    </location>
</feature>
<evidence type="ECO:0000259" key="5">
    <source>
        <dbReference type="PROSITE" id="PS50853"/>
    </source>
</evidence>
<dbReference type="CDD" id="cd00063">
    <property type="entry name" value="FN3"/>
    <property type="match status" value="3"/>
</dbReference>
<keyword evidence="3" id="KW-0472">Membrane</keyword>
<dbReference type="Proteomes" id="UP001283361">
    <property type="component" value="Unassembled WGS sequence"/>
</dbReference>
<dbReference type="GO" id="GO:0016020">
    <property type="term" value="C:membrane"/>
    <property type="evidence" value="ECO:0007669"/>
    <property type="project" value="UniProtKB-SubCell"/>
</dbReference>
<dbReference type="InterPro" id="IPR007110">
    <property type="entry name" value="Ig-like_dom"/>
</dbReference>
<dbReference type="InterPro" id="IPR036179">
    <property type="entry name" value="Ig-like_dom_sf"/>
</dbReference>
<dbReference type="PROSITE" id="PS50835">
    <property type="entry name" value="IG_LIKE"/>
    <property type="match status" value="2"/>
</dbReference>
<dbReference type="InterPro" id="IPR003598">
    <property type="entry name" value="Ig_sub2"/>
</dbReference>
<feature type="domain" description="Fibronectin type-III" evidence="5">
    <location>
        <begin position="530"/>
        <end position="625"/>
    </location>
</feature>
<evidence type="ECO:0000313" key="6">
    <source>
        <dbReference type="EMBL" id="KAK3764141.1"/>
    </source>
</evidence>
<keyword evidence="7" id="KW-1185">Reference proteome</keyword>
<organism evidence="6 7">
    <name type="scientific">Elysia crispata</name>
    <name type="common">lettuce slug</name>
    <dbReference type="NCBI Taxonomy" id="231223"/>
    <lineage>
        <taxon>Eukaryota</taxon>
        <taxon>Metazoa</taxon>
        <taxon>Spiralia</taxon>
        <taxon>Lophotrochozoa</taxon>
        <taxon>Mollusca</taxon>
        <taxon>Gastropoda</taxon>
        <taxon>Heterobranchia</taxon>
        <taxon>Euthyneura</taxon>
        <taxon>Panpulmonata</taxon>
        <taxon>Sacoglossa</taxon>
        <taxon>Placobranchoidea</taxon>
        <taxon>Plakobranchidae</taxon>
        <taxon>Elysia</taxon>
    </lineage>
</organism>
<evidence type="ECO:0000313" key="7">
    <source>
        <dbReference type="Proteomes" id="UP001283361"/>
    </source>
</evidence>
<dbReference type="PANTHER" id="PTHR44170:SF6">
    <property type="entry name" value="CONTACTIN"/>
    <property type="match status" value="1"/>
</dbReference>
<dbReference type="InterPro" id="IPR003599">
    <property type="entry name" value="Ig_sub"/>
</dbReference>
<keyword evidence="3" id="KW-0812">Transmembrane</keyword>